<accession>A0A9E5JQU5</accession>
<dbReference type="EMBL" id="JAAONZ010000003">
    <property type="protein sequence ID" value="NHO65022.1"/>
    <property type="molecule type" value="Genomic_DNA"/>
</dbReference>
<evidence type="ECO:0000256" key="10">
    <source>
        <dbReference type="SAM" id="SignalP"/>
    </source>
</evidence>
<keyword evidence="14" id="KW-1185">Reference proteome</keyword>
<feature type="domain" description="TonB-dependent receptor plug" evidence="12">
    <location>
        <begin position="63"/>
        <end position="170"/>
    </location>
</feature>
<gene>
    <name evidence="13" type="ORF">G8770_05645</name>
</gene>
<keyword evidence="6 8" id="KW-0472">Membrane</keyword>
<dbReference type="Proteomes" id="UP000787472">
    <property type="component" value="Unassembled WGS sequence"/>
</dbReference>
<dbReference type="Pfam" id="PF07715">
    <property type="entry name" value="Plug"/>
    <property type="match status" value="1"/>
</dbReference>
<keyword evidence="4 8" id="KW-0812">Transmembrane</keyword>
<name>A0A9E5JQU5_9GAMM</name>
<dbReference type="InterPro" id="IPR039426">
    <property type="entry name" value="TonB-dep_rcpt-like"/>
</dbReference>
<dbReference type="GO" id="GO:0009279">
    <property type="term" value="C:cell outer membrane"/>
    <property type="evidence" value="ECO:0007669"/>
    <property type="project" value="UniProtKB-SubCell"/>
</dbReference>
<dbReference type="PROSITE" id="PS52016">
    <property type="entry name" value="TONB_DEPENDENT_REC_3"/>
    <property type="match status" value="1"/>
</dbReference>
<keyword evidence="2 8" id="KW-0813">Transport</keyword>
<evidence type="ECO:0000256" key="3">
    <source>
        <dbReference type="ARBA" id="ARBA00022452"/>
    </source>
</evidence>
<feature type="signal peptide" evidence="10">
    <location>
        <begin position="1"/>
        <end position="33"/>
    </location>
</feature>
<dbReference type="RefSeq" id="WP_167182982.1">
    <property type="nucleotide sequence ID" value="NZ_JAAONZ010000003.1"/>
</dbReference>
<feature type="chain" id="PRO_5038921791" evidence="10">
    <location>
        <begin position="34"/>
        <end position="889"/>
    </location>
</feature>
<dbReference type="AlphaFoldDB" id="A0A9E5JQU5"/>
<keyword evidence="5 9" id="KW-0798">TonB box</keyword>
<dbReference type="NCBIfam" id="TIGR01782">
    <property type="entry name" value="TonB-Xanth-Caul"/>
    <property type="match status" value="1"/>
</dbReference>
<evidence type="ECO:0000256" key="9">
    <source>
        <dbReference type="RuleBase" id="RU003357"/>
    </source>
</evidence>
<dbReference type="CDD" id="cd01347">
    <property type="entry name" value="ligand_gated_channel"/>
    <property type="match status" value="1"/>
</dbReference>
<dbReference type="PANTHER" id="PTHR40980:SF3">
    <property type="entry name" value="TONB-DEPENDENT RECEPTOR-LIKE BETA-BARREL DOMAIN-CONTAINING PROTEIN"/>
    <property type="match status" value="1"/>
</dbReference>
<evidence type="ECO:0000313" key="14">
    <source>
        <dbReference type="Proteomes" id="UP000787472"/>
    </source>
</evidence>
<dbReference type="InterPro" id="IPR036942">
    <property type="entry name" value="Beta-barrel_TonB_sf"/>
</dbReference>
<comment type="caution">
    <text evidence="13">The sequence shown here is derived from an EMBL/GenBank/DDBJ whole genome shotgun (WGS) entry which is preliminary data.</text>
</comment>
<evidence type="ECO:0000256" key="7">
    <source>
        <dbReference type="ARBA" id="ARBA00023237"/>
    </source>
</evidence>
<feature type="domain" description="TonB-dependent receptor-like beta-barrel" evidence="11">
    <location>
        <begin position="404"/>
        <end position="853"/>
    </location>
</feature>
<keyword evidence="7 8" id="KW-0998">Cell outer membrane</keyword>
<evidence type="ECO:0000313" key="13">
    <source>
        <dbReference type="EMBL" id="NHO65022.1"/>
    </source>
</evidence>
<evidence type="ECO:0000256" key="6">
    <source>
        <dbReference type="ARBA" id="ARBA00023136"/>
    </source>
</evidence>
<dbReference type="InterPro" id="IPR037066">
    <property type="entry name" value="Plug_dom_sf"/>
</dbReference>
<dbReference type="InterPro" id="IPR010104">
    <property type="entry name" value="TonB_rcpt_bac"/>
</dbReference>
<evidence type="ECO:0000256" key="5">
    <source>
        <dbReference type="ARBA" id="ARBA00023077"/>
    </source>
</evidence>
<dbReference type="InterPro" id="IPR012910">
    <property type="entry name" value="Plug_dom"/>
</dbReference>
<dbReference type="PANTHER" id="PTHR40980">
    <property type="entry name" value="PLUG DOMAIN-CONTAINING PROTEIN"/>
    <property type="match status" value="1"/>
</dbReference>
<keyword evidence="13" id="KW-0675">Receptor</keyword>
<protein>
    <submittedName>
        <fullName evidence="13">TonB-dependent receptor</fullName>
    </submittedName>
</protein>
<evidence type="ECO:0000256" key="4">
    <source>
        <dbReference type="ARBA" id="ARBA00022692"/>
    </source>
</evidence>
<dbReference type="Pfam" id="PF00593">
    <property type="entry name" value="TonB_dep_Rec_b-barrel"/>
    <property type="match status" value="1"/>
</dbReference>
<dbReference type="InterPro" id="IPR000531">
    <property type="entry name" value="Beta-barrel_TonB"/>
</dbReference>
<evidence type="ECO:0000259" key="12">
    <source>
        <dbReference type="Pfam" id="PF07715"/>
    </source>
</evidence>
<organism evidence="13 14">
    <name type="scientific">Pseudomaricurvus hydrocarbonicus</name>
    <dbReference type="NCBI Taxonomy" id="1470433"/>
    <lineage>
        <taxon>Bacteria</taxon>
        <taxon>Pseudomonadati</taxon>
        <taxon>Pseudomonadota</taxon>
        <taxon>Gammaproteobacteria</taxon>
        <taxon>Cellvibrionales</taxon>
        <taxon>Cellvibrionaceae</taxon>
        <taxon>Pseudomaricurvus</taxon>
    </lineage>
</organism>
<keyword evidence="3 8" id="KW-1134">Transmembrane beta strand</keyword>
<reference evidence="13" key="1">
    <citation type="submission" date="2020-03" db="EMBL/GenBank/DDBJ databases">
        <authorList>
            <person name="Guo F."/>
        </authorList>
    </citation>
    <scope>NUCLEOTIDE SEQUENCE</scope>
    <source>
        <strain evidence="13">JCM 30134</strain>
    </source>
</reference>
<comment type="subcellular location">
    <subcellularLocation>
        <location evidence="1 8">Cell outer membrane</location>
        <topology evidence="1 8">Multi-pass membrane protein</topology>
    </subcellularLocation>
</comment>
<evidence type="ECO:0000256" key="1">
    <source>
        <dbReference type="ARBA" id="ARBA00004571"/>
    </source>
</evidence>
<dbReference type="Gene3D" id="2.170.130.10">
    <property type="entry name" value="TonB-dependent receptor, plug domain"/>
    <property type="match status" value="1"/>
</dbReference>
<dbReference type="Gene3D" id="2.40.170.20">
    <property type="entry name" value="TonB-dependent receptor, beta-barrel domain"/>
    <property type="match status" value="1"/>
</dbReference>
<keyword evidence="10" id="KW-0732">Signal</keyword>
<sequence length="889" mass="96786">MAINLRGAIRSINNAVLVGGSLSALALSGVAFAAEESAQKIEEVEVLGIRQSLQRSMDVKRFSNSVVDAITSEDIGKFPDKNVAESLARIPGVAISREFGEGQGVTIRGMDSSRNLTQVNGQAVGTSQWFVLADATRNFNFELLSPEMIGSVEVYKSAQADIDEGGLGGTVILNTRKPLDMDANTINLSVDAQYGDLAEETDPSFSGLYSWKNDSETFGAMIAVSRQERTVRRETTELFTPAYFTQYDRDWNAAENPGTPFMAPAGASEQGMVPWGVGSALFEQERERTGVDVNLQWAPTESFTTSLHYFNSEMTADNVNSNLIAIPFRGIFGPNDVSEGTVENGIITELAVDGGDPAGWANHVAFDNIYRDGSTMETEIVDLDFEFQGDTFGIHAQLGTTSGEGVNNDFFTEFFAYSQDTRVNFDFTNPGGDAPAIDYTRSPWLSNPTDEMALTGVFDQTNKTDDTEDYLQVDANFDVALGPVNELKTGIKLRSRSFEQERIKSEMAGGAAGTESLGWAGDFTTGSFTVDHDETSMGSTTVFLPSQGMMLNAFNALPICSDGGPALCRTDYAIERTSSYEIEEDINSVYAMASFEGERFRGNVGVRYVETETTSSGWDIANDRPVSGDGSYDNVLPSLNFVYDLTDDVLVRFAAGKTIARPAPFALSYAVNLTPETSSGTAGNPNLAPEEATQFELGAEWYLSDASLLSATLFTKDIDGYIYTTTKSGTINGTYINALTTFENGDKAGLEGVELSAQYSFDNGFGLGANYTYTNQTDGDVNLPALSEDVFNATAYYEGNSFTARVNYSYRSEFFRTLQENGMLFGDDQVQWDAQLSYALTDNVTLRAELLNITDETIDDVYYAGNGQKVTGTQIYNGRRFFVGANFKF</sequence>
<evidence type="ECO:0000256" key="8">
    <source>
        <dbReference type="PROSITE-ProRule" id="PRU01360"/>
    </source>
</evidence>
<dbReference type="SUPFAM" id="SSF56935">
    <property type="entry name" value="Porins"/>
    <property type="match status" value="1"/>
</dbReference>
<comment type="similarity">
    <text evidence="8 9">Belongs to the TonB-dependent receptor family.</text>
</comment>
<proteinExistence type="inferred from homology"/>
<evidence type="ECO:0000259" key="11">
    <source>
        <dbReference type="Pfam" id="PF00593"/>
    </source>
</evidence>
<evidence type="ECO:0000256" key="2">
    <source>
        <dbReference type="ARBA" id="ARBA00022448"/>
    </source>
</evidence>